<dbReference type="EMBL" id="CP013020">
    <property type="protein sequence ID" value="ALK85350.1"/>
    <property type="molecule type" value="Genomic_DNA"/>
</dbReference>
<evidence type="ECO:0000313" key="16">
    <source>
        <dbReference type="EMBL" id="CUN41699.1"/>
    </source>
</evidence>
<reference evidence="50 51" key="5">
    <citation type="journal article" date="2019" name="Nat. Med.">
        <title>A library of human gut bacterial isolates paired with longitudinal multiomics data enables mechanistic microbiome research.</title>
        <authorList>
            <person name="Poyet M."/>
            <person name="Groussin M."/>
            <person name="Gibbons S.M."/>
            <person name="Avila-Pacheco J."/>
            <person name="Jiang X."/>
            <person name="Kearney S.M."/>
            <person name="Perrotta A.R."/>
            <person name="Berdy B."/>
            <person name="Zhao S."/>
            <person name="Lieberman T.D."/>
            <person name="Swanson P.K."/>
            <person name="Smith M."/>
            <person name="Roesemann S."/>
            <person name="Alexander J.E."/>
            <person name="Rich S.A."/>
            <person name="Livny J."/>
            <person name="Vlamakis H."/>
            <person name="Clish C."/>
            <person name="Bullock K."/>
            <person name="Deik A."/>
            <person name="Scott J."/>
            <person name="Pierce K.A."/>
            <person name="Xavier R.J."/>
            <person name="Alm E.J."/>
        </authorList>
    </citation>
    <scope>NUCLEOTIDE SEQUENCE [LARGE SCALE GENOMIC DNA]</scope>
    <source>
        <strain evidence="21 53">BIOML-A110</strain>
        <strain evidence="20 51">BIOML-A111</strain>
        <strain evidence="19 54">BIOML-A122</strain>
        <strain evidence="17 50">BIOML-A73</strain>
        <strain evidence="18 55">BIOML-A9</strain>
        <strain evidence="22 52">BIOML-A98</strain>
    </source>
</reference>
<evidence type="ECO:0000313" key="38">
    <source>
        <dbReference type="EMBL" id="MDU0250525.1"/>
    </source>
</evidence>
<dbReference type="EMBL" id="CP013020">
    <property type="protein sequence ID" value="ALK83971.1"/>
    <property type="molecule type" value="Genomic_DNA"/>
</dbReference>
<evidence type="ECO:0000313" key="31">
    <source>
        <dbReference type="EMBL" id="MDU0240540.1"/>
    </source>
</evidence>
<evidence type="ECO:0000313" key="24">
    <source>
        <dbReference type="EMBL" id="MCB7283819.1"/>
    </source>
</evidence>
<evidence type="ECO:0000313" key="33">
    <source>
        <dbReference type="EMBL" id="MDU0240770.1"/>
    </source>
</evidence>
<evidence type="ECO:0000313" key="35">
    <source>
        <dbReference type="EMBL" id="MDU0242100.1"/>
    </source>
</evidence>
<evidence type="ECO:0000313" key="42">
    <source>
        <dbReference type="EMBL" id="RGV00594.1"/>
    </source>
</evidence>
<dbReference type="Proteomes" id="UP000524321">
    <property type="component" value="Unassembled WGS sequence"/>
</dbReference>
<reference evidence="10 45" key="3">
    <citation type="journal article" date="2016" name="Genome Biol. Evol.">
        <title>Extensive mobilome-driven genome diversification in mouse gut-associated Bacteroides vulgatus mpk.</title>
        <authorList>
            <person name="Lange A."/>
            <person name="Beier S."/>
            <person name="Steimle A."/>
            <person name="Autenrieth I.B."/>
            <person name="Huson D.H."/>
            <person name="Frick J.S."/>
        </authorList>
    </citation>
    <scope>NUCLEOTIDE SEQUENCE [LARGE SCALE GENOMIC DNA]</scope>
    <source>
        <strain evidence="10">Mpk</strain>
        <strain evidence="45">mpk</strain>
    </source>
</reference>
<evidence type="ECO:0000256" key="1">
    <source>
        <dbReference type="ARBA" id="ARBA00008059"/>
    </source>
</evidence>
<dbReference type="Gene3D" id="3.40.50.300">
    <property type="entry name" value="P-loop containing nucleotide triphosphate hydrolases"/>
    <property type="match status" value="1"/>
</dbReference>
<evidence type="ECO:0000313" key="25">
    <source>
        <dbReference type="EMBL" id="MCG4691277.1"/>
    </source>
</evidence>
<dbReference type="EMBL" id="WCXA01000056">
    <property type="protein sequence ID" value="KAB3855050.1"/>
    <property type="molecule type" value="Genomic_DNA"/>
</dbReference>
<dbReference type="InterPro" id="IPR028350">
    <property type="entry name" value="DNAC/IstB-like"/>
</dbReference>
<dbReference type="Proteomes" id="UP000285379">
    <property type="component" value="Unassembled WGS sequence"/>
</dbReference>
<dbReference type="Proteomes" id="UP000433382">
    <property type="component" value="Unassembled WGS sequence"/>
</dbReference>
<dbReference type="PIRSF" id="PIRSF003073">
    <property type="entry name" value="DNAC_TnpB_IstB"/>
    <property type="match status" value="1"/>
</dbReference>
<evidence type="ECO:0000313" key="32">
    <source>
        <dbReference type="EMBL" id="MDU0240738.1"/>
    </source>
</evidence>
<dbReference type="SMART" id="SM00382">
    <property type="entry name" value="AAA"/>
    <property type="match status" value="1"/>
</dbReference>
<reference evidence="23" key="9">
    <citation type="submission" date="2021-06" db="EMBL/GenBank/DDBJ databases">
        <title>Collection of gut derived symbiotic bacterial strains cultured from healthy donors.</title>
        <authorList>
            <person name="Lin H."/>
            <person name="Littmann E."/>
            <person name="Pamer E.G."/>
        </authorList>
    </citation>
    <scope>NUCLEOTIDE SEQUENCE</scope>
    <source>
        <strain evidence="23">MSK.19.85</strain>
    </source>
</reference>
<dbReference type="EMBL" id="CP013020">
    <property type="protein sequence ID" value="ALK84481.1"/>
    <property type="molecule type" value="Genomic_DNA"/>
</dbReference>
<reference evidence="41 56" key="7">
    <citation type="submission" date="2020-04" db="EMBL/GenBank/DDBJ databases">
        <authorList>
            <person name="Pieper L."/>
        </authorList>
    </citation>
    <scope>NUCLEOTIDE SEQUENCE [LARGE SCALE GENOMIC DNA]</scope>
    <source>
        <strain evidence="41 56">B33</strain>
    </source>
</reference>
<keyword evidence="2" id="KW-0547">Nucleotide-binding</keyword>
<dbReference type="InterPro" id="IPR003593">
    <property type="entry name" value="AAA+_ATPase"/>
</dbReference>
<dbReference type="EMBL" id="QROB01000067">
    <property type="protein sequence ID" value="RHK81852.1"/>
    <property type="molecule type" value="Genomic_DNA"/>
</dbReference>
<organism evidence="10 45">
    <name type="scientific">Phocaeicola vulgatus</name>
    <name type="common">Bacteroides vulgatus</name>
    <dbReference type="NCBI Taxonomy" id="821"/>
    <lineage>
        <taxon>Bacteria</taxon>
        <taxon>Pseudomonadati</taxon>
        <taxon>Bacteroidota</taxon>
        <taxon>Bacteroidia</taxon>
        <taxon>Bacteroidales</taxon>
        <taxon>Bacteroidaceae</taxon>
        <taxon>Phocaeicola</taxon>
    </lineage>
</organism>
<evidence type="ECO:0000313" key="17">
    <source>
        <dbReference type="EMBL" id="KAB3561807.1"/>
    </source>
</evidence>
<reference evidence="41 56" key="8">
    <citation type="submission" date="2020-07" db="EMBL/GenBank/DDBJ databases">
        <title>Bacterial metabolism rescues the inhibition of intestinal drug absorption by food and drug additives.</title>
        <authorList>
            <person name="Zou L."/>
            <person name="Spanogiannopoulos P."/>
            <person name="Chien H.-C."/>
            <person name="Pieper L.M."/>
            <person name="Cai W."/>
            <person name="Khuri N."/>
            <person name="Pottel J."/>
            <person name="Vora B."/>
            <person name="Ni Z."/>
            <person name="Tsakalozou E."/>
            <person name="Zhang W."/>
            <person name="Shoichet B.K."/>
            <person name="Giacomini K.M."/>
            <person name="Turnbaugh P.J."/>
        </authorList>
    </citation>
    <scope>NUCLEOTIDE SEQUENCE [LARGE SCALE GENOMIC DNA]</scope>
    <source>
        <strain evidence="41 56">B33</strain>
    </source>
</reference>
<evidence type="ECO:0000313" key="47">
    <source>
        <dbReference type="Proteomes" id="UP000283713"/>
    </source>
</evidence>
<evidence type="ECO:0000313" key="46">
    <source>
        <dbReference type="Proteomes" id="UP000095333"/>
    </source>
</evidence>
<evidence type="ECO:0000313" key="53">
    <source>
        <dbReference type="Proteomes" id="UP000462922"/>
    </source>
</evidence>
<reference evidence="27" key="14">
    <citation type="submission" date="2023-10" db="EMBL/GenBank/DDBJ databases">
        <title>Genome of Potential pathogenic bacteria in Crohn's disease.</title>
        <authorList>
            <person name="Rodriguez-Palacios A."/>
        </authorList>
    </citation>
    <scope>NUCLEOTIDE SEQUENCE</scope>
    <source>
        <strain evidence="27">CavFT-hAR11</strain>
    </source>
</reference>
<evidence type="ECO:0000313" key="51">
    <source>
        <dbReference type="Proteomes" id="UP000437431"/>
    </source>
</evidence>
<dbReference type="Proteomes" id="UP001181239">
    <property type="component" value="Unassembled WGS sequence"/>
</dbReference>
<dbReference type="EMBL" id="CP013020">
    <property type="protein sequence ID" value="ALK82942.1"/>
    <property type="molecule type" value="Genomic_DNA"/>
</dbReference>
<dbReference type="EMBL" id="CP013020">
    <property type="protein sequence ID" value="ALK83944.1"/>
    <property type="molecule type" value="Genomic_DNA"/>
</dbReference>
<evidence type="ECO:0000313" key="48">
    <source>
        <dbReference type="Proteomes" id="UP000285379"/>
    </source>
</evidence>
<dbReference type="Proteomes" id="UP001200843">
    <property type="component" value="Unassembled WGS sequence"/>
</dbReference>
<evidence type="ECO:0000313" key="9">
    <source>
        <dbReference type="EMBL" id="ALK84481.1"/>
    </source>
</evidence>
<dbReference type="EMBL" id="CP013020">
    <property type="protein sequence ID" value="ALK85295.1"/>
    <property type="molecule type" value="Genomic_DNA"/>
</dbReference>
<dbReference type="EMBL" id="WDAY01000077">
    <property type="protein sequence ID" value="KAB6555097.1"/>
    <property type="molecule type" value="Genomic_DNA"/>
</dbReference>
<dbReference type="InterPro" id="IPR027417">
    <property type="entry name" value="P-loop_NTPase"/>
</dbReference>
<dbReference type="Proteomes" id="UP001181258">
    <property type="component" value="Unassembled WGS sequence"/>
</dbReference>
<dbReference type="Proteomes" id="UP000555193">
    <property type="component" value="Unassembled WGS sequence"/>
</dbReference>
<feature type="domain" description="AAA+ ATPase" evidence="4">
    <location>
        <begin position="100"/>
        <end position="235"/>
    </location>
</feature>
<evidence type="ECO:0000313" key="36">
    <source>
        <dbReference type="EMBL" id="MDU0242977.1"/>
    </source>
</evidence>
<dbReference type="Proteomes" id="UP000758576">
    <property type="component" value="Unassembled WGS sequence"/>
</dbReference>
<dbReference type="EMBL" id="JAWDET010000006">
    <property type="protein sequence ID" value="MDU0241690.1"/>
    <property type="molecule type" value="Genomic_DNA"/>
</dbReference>
<dbReference type="Proteomes" id="UP000283713">
    <property type="component" value="Unassembled WGS sequence"/>
</dbReference>
<evidence type="ECO:0000313" key="52">
    <source>
        <dbReference type="Proteomes" id="UP000462015"/>
    </source>
</evidence>
<dbReference type="AlphaFoldDB" id="A0A0P0L5B8"/>
<evidence type="ECO:0000313" key="30">
    <source>
        <dbReference type="EMBL" id="MDU0240252.1"/>
    </source>
</evidence>
<evidence type="ECO:0000313" key="43">
    <source>
        <dbReference type="EMBL" id="RHH72875.1"/>
    </source>
</evidence>
<evidence type="ECO:0000313" key="26">
    <source>
        <dbReference type="EMBL" id="MDB0854229.1"/>
    </source>
</evidence>
<dbReference type="EMBL" id="QRKA01000069">
    <property type="protein sequence ID" value="RHH72875.1"/>
    <property type="molecule type" value="Genomic_DNA"/>
</dbReference>
<dbReference type="EMBL" id="JAWDET010000006">
    <property type="protein sequence ID" value="MDU0239919.1"/>
    <property type="molecule type" value="Genomic_DNA"/>
</dbReference>
<dbReference type="EMBL" id="JAHOGA010000126">
    <property type="protein sequence ID" value="MBV3491012.1"/>
    <property type="molecule type" value="Genomic_DNA"/>
</dbReference>
<keyword evidence="3 12" id="KW-0067">ATP-binding</keyword>
<dbReference type="Pfam" id="PF01695">
    <property type="entry name" value="IstB_IS21"/>
    <property type="match status" value="1"/>
</dbReference>
<evidence type="ECO:0000313" key="5">
    <source>
        <dbReference type="EMBL" id="ALK82942.1"/>
    </source>
</evidence>
<dbReference type="Proteomes" id="UP001199363">
    <property type="component" value="Unassembled WGS sequence"/>
</dbReference>
<dbReference type="SUPFAM" id="SSF52540">
    <property type="entry name" value="P-loop containing nucleoside triphosphate hydrolases"/>
    <property type="match status" value="1"/>
</dbReference>
<reference evidence="40 57" key="6">
    <citation type="submission" date="2020-04" db="EMBL/GenBank/DDBJ databases">
        <title>A novel gut-associated lysogenic phage, Bacteroides phage BV01, alters the host transcriptome and bile acid metabolism in Bacteroides vulgatus.</title>
        <authorList>
            <person name="Campbell D.E."/>
            <person name="Ly L."/>
            <person name="Ridlon J.M."/>
            <person name="Hsiao A."/>
            <person name="Degnan P.H."/>
        </authorList>
    </citation>
    <scope>NUCLEOTIDE SEQUENCE [LARGE SCALE GENOMIC DNA]</scope>
    <source>
        <strain evidence="40 57">VPI-4506</strain>
    </source>
</reference>
<reference evidence="24" key="10">
    <citation type="submission" date="2021-10" db="EMBL/GenBank/DDBJ databases">
        <title>Collection of gut derived symbiotic bacterial strains cultured from healthy donors.</title>
        <authorList>
            <person name="Lin H."/>
            <person name="Littmann E."/>
            <person name="Kohout C."/>
            <person name="Pamer E.G."/>
        </authorList>
    </citation>
    <scope>NUCLEOTIDE SEQUENCE</scope>
    <source>
        <strain evidence="24">DFI.1.167</strain>
    </source>
</reference>
<dbReference type="EMBL" id="CP013020">
    <property type="protein sequence ID" value="ALK85771.1"/>
    <property type="molecule type" value="Genomic_DNA"/>
</dbReference>
<dbReference type="EMBL" id="JAWDET010000006">
    <property type="protein sequence ID" value="MDU0240540.1"/>
    <property type="molecule type" value="Genomic_DNA"/>
</dbReference>
<dbReference type="Proteomes" id="UP000437431">
    <property type="component" value="Unassembled WGS sequence"/>
</dbReference>
<evidence type="ECO:0000313" key="27">
    <source>
        <dbReference type="EMBL" id="MDU0239747.1"/>
    </source>
</evidence>
<dbReference type="EMBL" id="CP013020">
    <property type="protein sequence ID" value="ALK86820.1"/>
    <property type="molecule type" value="Genomic_DNA"/>
</dbReference>
<evidence type="ECO:0000313" key="14">
    <source>
        <dbReference type="EMBL" id="ALK85771.1"/>
    </source>
</evidence>
<evidence type="ECO:0000313" key="41">
    <source>
        <dbReference type="EMBL" id="NVB76169.1"/>
    </source>
</evidence>
<evidence type="ECO:0000313" key="6">
    <source>
        <dbReference type="EMBL" id="ALK83474.1"/>
    </source>
</evidence>
<dbReference type="EMBL" id="JAWDET010000008">
    <property type="protein sequence ID" value="MDU0242977.1"/>
    <property type="molecule type" value="Genomic_DNA"/>
</dbReference>
<evidence type="ECO:0000313" key="11">
    <source>
        <dbReference type="EMBL" id="ALK84701.1"/>
    </source>
</evidence>
<evidence type="ECO:0000313" key="56">
    <source>
        <dbReference type="Proteomes" id="UP000524321"/>
    </source>
</evidence>
<evidence type="ECO:0000313" key="13">
    <source>
        <dbReference type="EMBL" id="ALK85350.1"/>
    </source>
</evidence>
<reference evidence="26" key="12">
    <citation type="submission" date="2023-01" db="EMBL/GenBank/DDBJ databases">
        <title>Human gut microbiome strain richness.</title>
        <authorList>
            <person name="Chen-Liaw A."/>
        </authorList>
    </citation>
    <scope>NUCLEOTIDE SEQUENCE</scope>
    <source>
        <strain evidence="26">H9_m1001271B151109d0_201107</strain>
    </source>
</reference>
<evidence type="ECO:0000313" key="10">
    <source>
        <dbReference type="EMBL" id="ALK84617.1"/>
    </source>
</evidence>
<dbReference type="GeneID" id="5304155"/>
<evidence type="ECO:0000313" key="44">
    <source>
        <dbReference type="EMBL" id="RHK81852.1"/>
    </source>
</evidence>
<dbReference type="EMBL" id="JAKNGO010000145">
    <property type="protein sequence ID" value="MCG4691277.1"/>
    <property type="molecule type" value="Genomic_DNA"/>
</dbReference>
<evidence type="ECO:0000313" key="23">
    <source>
        <dbReference type="EMBL" id="MBV3491012.1"/>
    </source>
</evidence>
<evidence type="ECO:0000256" key="3">
    <source>
        <dbReference type="ARBA" id="ARBA00022840"/>
    </source>
</evidence>
<dbReference type="EMBL" id="CYZI01000001">
    <property type="protein sequence ID" value="CUN41699.1"/>
    <property type="molecule type" value="Genomic_DNA"/>
</dbReference>
<evidence type="ECO:0000313" key="54">
    <source>
        <dbReference type="Proteomes" id="UP000469427"/>
    </source>
</evidence>
<evidence type="ECO:0000259" key="4">
    <source>
        <dbReference type="SMART" id="SM00382"/>
    </source>
</evidence>
<evidence type="ECO:0000313" key="18">
    <source>
        <dbReference type="EMBL" id="KAB3855050.1"/>
    </source>
</evidence>
<dbReference type="Proteomes" id="UP000462015">
    <property type="component" value="Unassembled WGS sequence"/>
</dbReference>
<evidence type="ECO:0000313" key="28">
    <source>
        <dbReference type="EMBL" id="MDU0239764.1"/>
    </source>
</evidence>
<dbReference type="EMBL" id="JABWDJ010000223">
    <property type="protein sequence ID" value="NVB76169.1"/>
    <property type="molecule type" value="Genomic_DNA"/>
</dbReference>
<evidence type="ECO:0000313" key="22">
    <source>
        <dbReference type="EMBL" id="KAB6629246.1"/>
    </source>
</evidence>
<evidence type="ECO:0000313" key="55">
    <source>
        <dbReference type="Proteomes" id="UP000470332"/>
    </source>
</evidence>
<dbReference type="RefSeq" id="WP_004288784.1">
    <property type="nucleotide sequence ID" value="NZ_AP025232.1"/>
</dbReference>
<dbReference type="EMBL" id="JAWDET010000006">
    <property type="protein sequence ID" value="MDU0239764.1"/>
    <property type="molecule type" value="Genomic_DNA"/>
</dbReference>
<dbReference type="Proteomes" id="UP000286392">
    <property type="component" value="Unassembled WGS sequence"/>
</dbReference>
<dbReference type="EMBL" id="CP013020">
    <property type="protein sequence ID" value="ALK84701.1"/>
    <property type="molecule type" value="Genomic_DNA"/>
</dbReference>
<evidence type="ECO:0000313" key="37">
    <source>
        <dbReference type="EMBL" id="MDU0248859.1"/>
    </source>
</evidence>
<evidence type="ECO:0000313" key="50">
    <source>
        <dbReference type="Proteomes" id="UP000433382"/>
    </source>
</evidence>
<name>A0A0P0L5B8_PHOVU</name>
<reference evidence="25" key="11">
    <citation type="submission" date="2022-01" db="EMBL/GenBank/DDBJ databases">
        <title>Collection of gut derived symbiotic bacterial strains cultured from healthy donors.</title>
        <authorList>
            <person name="Lin H."/>
            <person name="Kohout C."/>
            <person name="Waligurski E."/>
            <person name="Pamer E.G."/>
        </authorList>
    </citation>
    <scope>NUCLEOTIDE SEQUENCE</scope>
    <source>
        <strain evidence="25">DFI.6.72</strain>
    </source>
</reference>
<evidence type="ECO:0000256" key="2">
    <source>
        <dbReference type="ARBA" id="ARBA00022741"/>
    </source>
</evidence>
<dbReference type="EMBL" id="JAWDHD010000012">
    <property type="protein sequence ID" value="MDU0250651.1"/>
    <property type="molecule type" value="Genomic_DNA"/>
</dbReference>
<protein>
    <submittedName>
        <fullName evidence="17">AAA family ATPase</fullName>
    </submittedName>
    <submittedName>
        <fullName evidence="12 40">ATP-binding protein</fullName>
    </submittedName>
    <submittedName>
        <fullName evidence="23">IS21-like element helper ATPase IstB</fullName>
    </submittedName>
    <submittedName>
        <fullName evidence="10 16">Transposase</fullName>
    </submittedName>
</protein>
<evidence type="ECO:0000313" key="12">
    <source>
        <dbReference type="EMBL" id="ALK85295.1"/>
    </source>
</evidence>
<reference evidence="47 48" key="4">
    <citation type="submission" date="2018-08" db="EMBL/GenBank/DDBJ databases">
        <title>A genome reference for cultivated species of the human gut microbiota.</title>
        <authorList>
            <person name="Zou Y."/>
            <person name="Xue W."/>
            <person name="Luo G."/>
        </authorList>
    </citation>
    <scope>NUCLEOTIDE SEQUENCE [LARGE SCALE GENOMIC DNA]</scope>
    <source>
        <strain evidence="42 48">AF14-8</strain>
        <strain evidence="44 49">AF39-8AT</strain>
        <strain evidence="43 47">AM16-6</strain>
    </source>
</reference>
<dbReference type="OMA" id="NGNSYRM"/>
<dbReference type="GO" id="GO:0005524">
    <property type="term" value="F:ATP binding"/>
    <property type="evidence" value="ECO:0007669"/>
    <property type="project" value="UniProtKB-KW"/>
</dbReference>
<evidence type="ECO:0000313" key="21">
    <source>
        <dbReference type="EMBL" id="KAB6565446.1"/>
    </source>
</evidence>
<evidence type="ECO:0000313" key="39">
    <source>
        <dbReference type="EMBL" id="MDU0250651.1"/>
    </source>
</evidence>
<dbReference type="Proteomes" id="UP000462922">
    <property type="component" value="Unassembled WGS sequence"/>
</dbReference>
<evidence type="ECO:0000313" key="19">
    <source>
        <dbReference type="EMBL" id="KAB6526969.1"/>
    </source>
</evidence>
<proteinExistence type="inferred from homology"/>
<dbReference type="NCBIfam" id="NF038214">
    <property type="entry name" value="IS21_help_AAA"/>
    <property type="match status" value="1"/>
</dbReference>
<dbReference type="CDD" id="cd00009">
    <property type="entry name" value="AAA"/>
    <property type="match status" value="1"/>
</dbReference>
<evidence type="ECO:0000313" key="20">
    <source>
        <dbReference type="EMBL" id="KAB6555097.1"/>
    </source>
</evidence>
<sequence>MKSEKETIYDYAAELKLLAFKEELECTLSLAAEENWNHLQFLTELLGKESARRRECRRRSRIRSAGFPQMKYLHELVMEDMPKEAQVILPELETLDFIRQGRNLVLYGNPGTGKTHIATALGIKACQQDFTVLFTSVPVLLTQIREAKSAKTLRTLQLRFEKYDLVICDEFGYVSCDKEGGELLFNHLSLRAGKKATIITTNLAFNRWNEIIKDKVLVAAMVDRLTHKAYLVNMTGLSYRLKETQKMRQDK</sequence>
<dbReference type="Proteomes" id="UP000095333">
    <property type="component" value="Unassembled WGS sequence"/>
</dbReference>
<dbReference type="GO" id="GO:0006260">
    <property type="term" value="P:DNA replication"/>
    <property type="evidence" value="ECO:0007669"/>
    <property type="project" value="TreeGrafter"/>
</dbReference>
<reference evidence="45" key="2">
    <citation type="submission" date="2015-10" db="EMBL/GenBank/DDBJ databases">
        <title>Extensive mobilome-driven genome diversification in gut-associated Bacteroides vulgatus mpk.</title>
        <authorList>
            <person name="Beier S."/>
            <person name="Lange A."/>
            <person name="Huson D.H."/>
            <person name="Frick J.-S."/>
            <person name="Autenrieth I.B."/>
        </authorList>
    </citation>
    <scope>NUCLEOTIDE SEQUENCE [LARGE SCALE GENOMIC DNA]</scope>
    <source>
        <strain evidence="45">mpk</strain>
    </source>
</reference>
<dbReference type="PANTHER" id="PTHR30050">
    <property type="entry name" value="CHROMOSOMAL REPLICATION INITIATOR PROTEIN DNAA"/>
    <property type="match status" value="1"/>
</dbReference>
<dbReference type="InterPro" id="IPR047661">
    <property type="entry name" value="IstB"/>
</dbReference>
<evidence type="ECO:0000313" key="8">
    <source>
        <dbReference type="EMBL" id="ALK83971.1"/>
    </source>
</evidence>
<reference evidence="16 46" key="1">
    <citation type="submission" date="2015-09" db="EMBL/GenBank/DDBJ databases">
        <authorList>
            <consortium name="Pathogen Informatics"/>
        </authorList>
    </citation>
    <scope>NUCLEOTIDE SEQUENCE [LARGE SCALE GENOMIC DNA]</scope>
    <source>
        <strain evidence="16 46">2789STDY5834842</strain>
    </source>
</reference>
<evidence type="ECO:0000313" key="57">
    <source>
        <dbReference type="Proteomes" id="UP000555193"/>
    </source>
</evidence>
<evidence type="ECO:0000313" key="15">
    <source>
        <dbReference type="EMBL" id="ALK86820.1"/>
    </source>
</evidence>
<dbReference type="EMBL" id="WDAX01000109">
    <property type="protein sequence ID" value="KAB6565446.1"/>
    <property type="molecule type" value="Genomic_DNA"/>
</dbReference>
<evidence type="ECO:0000313" key="40">
    <source>
        <dbReference type="EMBL" id="NMW37436.1"/>
    </source>
</evidence>
<evidence type="ECO:0000313" key="45">
    <source>
        <dbReference type="Proteomes" id="UP000061587"/>
    </source>
</evidence>
<dbReference type="Proteomes" id="UP000469427">
    <property type="component" value="Unassembled WGS sequence"/>
</dbReference>
<dbReference type="EMBL" id="CP013020">
    <property type="protein sequence ID" value="ALK83474.1"/>
    <property type="molecule type" value="Genomic_DNA"/>
</dbReference>
<dbReference type="EMBL" id="WDAL01000094">
    <property type="protein sequence ID" value="KAB6629246.1"/>
    <property type="molecule type" value="Genomic_DNA"/>
</dbReference>
<dbReference type="EMBL" id="JAWDET010000006">
    <property type="protein sequence ID" value="MDU0242100.1"/>
    <property type="molecule type" value="Genomic_DNA"/>
</dbReference>
<dbReference type="PANTHER" id="PTHR30050:SF4">
    <property type="entry name" value="ATP-BINDING PROTEIN RV3427C IN INSERTION SEQUENCE-RELATED"/>
    <property type="match status" value="1"/>
</dbReference>
<dbReference type="EMBL" id="JAJCQG010000176">
    <property type="protein sequence ID" value="MCB7283819.1"/>
    <property type="molecule type" value="Genomic_DNA"/>
</dbReference>
<gene>
    <name evidence="23" type="primary">istB</name>
    <name evidence="5" type="ORF">BvMPK_0303</name>
    <name evidence="6" type="ORF">BvMPK_0856</name>
    <name evidence="7" type="ORF">BvMPK_1337</name>
    <name evidence="8" type="ORF">BvMPK_1364</name>
    <name evidence="9" type="ORF">BvMPK_1879</name>
    <name evidence="10" type="ORF">BvMPK_2015</name>
    <name evidence="11" type="ORF">BvMPK_2101</name>
    <name evidence="12" type="ORF">BvMPK_2705</name>
    <name evidence="13" type="ORF">BvMPK_2763</name>
    <name evidence="14" type="ORF">BvMPK_3201</name>
    <name evidence="15" type="ORF">BvMPK_4278</name>
    <name evidence="44" type="ORF">DW043_21690</name>
    <name evidence="43" type="ORF">DW193_22075</name>
    <name evidence="42" type="ORF">DWW27_24395</name>
    <name evidence="16" type="ORF">ERS852457_00147</name>
    <name evidence="18" type="ORF">GAS37_20130</name>
    <name evidence="17" type="ORF">GAY01_22960</name>
    <name evidence="22" type="ORF">GAY12_22590</name>
    <name evidence="21" type="ORF">GAY76_21585</name>
    <name evidence="20" type="ORF">GAY79_21425</name>
    <name evidence="19" type="ORF">GAY98_09570</name>
    <name evidence="40" type="ORF">HKQ54_15105</name>
    <name evidence="41" type="ORF">HUV05_22245</name>
    <name evidence="23" type="ORF">KSX14_20855</name>
    <name evidence="25" type="ORF">L0N01_22135</name>
    <name evidence="24" type="ORF">LI282_22780</name>
    <name evidence="26" type="ORF">PL594_22335</name>
    <name evidence="27" type="ORF">RVH43_03640</name>
    <name evidence="28" type="ORF">RVH43_03745</name>
    <name evidence="29" type="ORF">RVH43_04570</name>
    <name evidence="30" type="ORF">RVH43_06350</name>
    <name evidence="31" type="ORF">RVH43_07870</name>
    <name evidence="32" type="ORF">RVH43_08930</name>
    <name evidence="33" type="ORF">RVH43_09100</name>
    <name evidence="34" type="ORF">RVH43_13915</name>
    <name evidence="35" type="ORF">RVH43_16090</name>
    <name evidence="36" type="ORF">RVH43_20765</name>
    <name evidence="37" type="ORF">RVY68_09245</name>
    <name evidence="38" type="ORF">RVY68_18005</name>
    <name evidence="39" type="ORF">RVY68_18700</name>
</gene>
<dbReference type="EMBL" id="JAWDET010000006">
    <property type="protein sequence ID" value="MDU0240252.1"/>
    <property type="molecule type" value="Genomic_DNA"/>
</dbReference>
<dbReference type="EMBL" id="QRYT01000153">
    <property type="protein sequence ID" value="RGV00594.1"/>
    <property type="molecule type" value="Genomic_DNA"/>
</dbReference>
<dbReference type="EMBL" id="JAWDHD010000012">
    <property type="protein sequence ID" value="MDU0250525.1"/>
    <property type="molecule type" value="Genomic_DNA"/>
</dbReference>
<evidence type="ECO:0000313" key="7">
    <source>
        <dbReference type="EMBL" id="ALK83944.1"/>
    </source>
</evidence>
<evidence type="ECO:0000313" key="34">
    <source>
        <dbReference type="EMBL" id="MDU0241690.1"/>
    </source>
</evidence>
<dbReference type="EMBL" id="JAWDET010000006">
    <property type="protein sequence ID" value="MDU0240738.1"/>
    <property type="molecule type" value="Genomic_DNA"/>
</dbReference>
<dbReference type="Proteomes" id="UP000470332">
    <property type="component" value="Unassembled WGS sequence"/>
</dbReference>
<dbReference type="InterPro" id="IPR002611">
    <property type="entry name" value="IstB_ATP-bd"/>
</dbReference>
<dbReference type="EMBL" id="JAWDET010000006">
    <property type="protein sequence ID" value="MDU0239747.1"/>
    <property type="molecule type" value="Genomic_DNA"/>
</dbReference>
<dbReference type="EMBL" id="JAWDHD010000010">
    <property type="protein sequence ID" value="MDU0248859.1"/>
    <property type="molecule type" value="Genomic_DNA"/>
</dbReference>
<evidence type="ECO:0000313" key="29">
    <source>
        <dbReference type="EMBL" id="MDU0239919.1"/>
    </source>
</evidence>
<accession>A0A0P0L5B8</accession>
<dbReference type="GeneID" id="93071972"/>
<dbReference type="EMBL" id="JAQKEI010000069">
    <property type="protein sequence ID" value="MDB0854229.1"/>
    <property type="molecule type" value="Genomic_DNA"/>
</dbReference>
<dbReference type="EMBL" id="WCZM01000062">
    <property type="protein sequence ID" value="KAB3561807.1"/>
    <property type="molecule type" value="Genomic_DNA"/>
</dbReference>
<dbReference type="EMBL" id="JAWDET010000006">
    <property type="protein sequence ID" value="MDU0240770.1"/>
    <property type="molecule type" value="Genomic_DNA"/>
</dbReference>
<dbReference type="Proteomes" id="UP000061587">
    <property type="component" value="Chromosome"/>
</dbReference>
<reference evidence="37" key="13">
    <citation type="submission" date="2023-10" db="EMBL/GenBank/DDBJ databases">
        <title>Genome of potential pathogenic bacteria in Crohn's disease.</title>
        <authorList>
            <person name="Rodriguez-Palacios A."/>
        </authorList>
    </citation>
    <scope>NUCLEOTIDE SEQUENCE</scope>
    <source>
        <strain evidence="37">CavFT-hAR107</strain>
    </source>
</reference>
<evidence type="ECO:0000313" key="49">
    <source>
        <dbReference type="Proteomes" id="UP000286392"/>
    </source>
</evidence>
<dbReference type="EMBL" id="CP013020">
    <property type="protein sequence ID" value="ALK84617.1"/>
    <property type="molecule type" value="Genomic_DNA"/>
</dbReference>
<comment type="similarity">
    <text evidence="1">Belongs to the IS21/IS1162 putative ATP-binding protein family.</text>
</comment>
<dbReference type="Proteomes" id="UP001210999">
    <property type="component" value="Unassembled WGS sequence"/>
</dbReference>
<dbReference type="PATRIC" id="fig|821.40.peg.1005"/>
<dbReference type="EMBL" id="JABDSH010000086">
    <property type="protein sequence ID" value="NMW37436.1"/>
    <property type="molecule type" value="Genomic_DNA"/>
</dbReference>
<dbReference type="EMBL" id="WDBI01000012">
    <property type="protein sequence ID" value="KAB6526969.1"/>
    <property type="molecule type" value="Genomic_DNA"/>
</dbReference>